<dbReference type="AlphaFoldDB" id="A0AAQ3MS66"/>
<sequence>MKYEEVVGDEGTHDLAHSGDGFRLCVGEEVGVSGSWILLVLGFGHCVRRMMNWVLGYVFLQGDSREGRRWSMVVFWVVRCEKDEPAMVDHGGAWLYSRRVEWKIIQIMVISWWSTTS</sequence>
<organism evidence="1 2">
    <name type="scientific">Vigna mungo</name>
    <name type="common">Black gram</name>
    <name type="synonym">Phaseolus mungo</name>
    <dbReference type="NCBI Taxonomy" id="3915"/>
    <lineage>
        <taxon>Eukaryota</taxon>
        <taxon>Viridiplantae</taxon>
        <taxon>Streptophyta</taxon>
        <taxon>Embryophyta</taxon>
        <taxon>Tracheophyta</taxon>
        <taxon>Spermatophyta</taxon>
        <taxon>Magnoliopsida</taxon>
        <taxon>eudicotyledons</taxon>
        <taxon>Gunneridae</taxon>
        <taxon>Pentapetalae</taxon>
        <taxon>rosids</taxon>
        <taxon>fabids</taxon>
        <taxon>Fabales</taxon>
        <taxon>Fabaceae</taxon>
        <taxon>Papilionoideae</taxon>
        <taxon>50 kb inversion clade</taxon>
        <taxon>NPAAA clade</taxon>
        <taxon>indigoferoid/millettioid clade</taxon>
        <taxon>Phaseoleae</taxon>
        <taxon>Vigna</taxon>
    </lineage>
</organism>
<gene>
    <name evidence="1" type="ORF">V8G54_028558</name>
</gene>
<protein>
    <submittedName>
        <fullName evidence="1">Uncharacterized protein</fullName>
    </submittedName>
</protein>
<evidence type="ECO:0000313" key="1">
    <source>
        <dbReference type="EMBL" id="WVY96407.1"/>
    </source>
</evidence>
<evidence type="ECO:0000313" key="2">
    <source>
        <dbReference type="Proteomes" id="UP001374535"/>
    </source>
</evidence>
<reference evidence="1 2" key="1">
    <citation type="journal article" date="2023" name="Life. Sci Alliance">
        <title>Evolutionary insights into 3D genome organization and epigenetic landscape of Vigna mungo.</title>
        <authorList>
            <person name="Junaid A."/>
            <person name="Singh B."/>
            <person name="Bhatia S."/>
        </authorList>
    </citation>
    <scope>NUCLEOTIDE SEQUENCE [LARGE SCALE GENOMIC DNA]</scope>
    <source>
        <strain evidence="1">Urdbean</strain>
    </source>
</reference>
<proteinExistence type="predicted"/>
<dbReference type="Proteomes" id="UP001374535">
    <property type="component" value="Chromosome 9"/>
</dbReference>
<name>A0AAQ3MS66_VIGMU</name>
<keyword evidence="2" id="KW-1185">Reference proteome</keyword>
<accession>A0AAQ3MS66</accession>
<dbReference type="EMBL" id="CP144692">
    <property type="protein sequence ID" value="WVY96407.1"/>
    <property type="molecule type" value="Genomic_DNA"/>
</dbReference>